<dbReference type="InterPro" id="IPR000770">
    <property type="entry name" value="SAND_dom"/>
</dbReference>
<sequence length="487" mass="53521">RRGAETRRDETRTAEMEESQTSESVAVLPDMSEPLTSETEEAATLTSEHEAHPVAVTASVTTVSGVPGVPGVGVPVSLPVGSIIGVANSTNGTTFNVITSDQLQLPGSGQFKQMLCVDNGFICESRHDKDSDPLRWNGELKATHIVIQNSTDETESEQIHVSTPSSQPIYNWSDSANLAVLPIRCKNTNAELHKNRFGSGGRGRCIKLGSDWYTPSEFEALCGRASSKDWKRSIRFGGRSLQTLIDEQILKPHATSCTCAACCDDESATGPVRLFTPYKRRKRPKDSSDGETPSRKHKIENSRDGSNNDESGDEVVVPDKEVWPQFVSTDGLVVQQPQEQDTVQNAHQTENGQSDEIFKKLDEMSNKMIKLAYEFRRILEEAKELNRQQRREQALVAQLGGRADVIETVGLQPASDSHNKKCANCNREAFAECSLCRRTPYCSTFCQRKDWGSHQIECVRGAAETVMLIVESGNGDTSALPTTATDQ</sequence>
<feature type="region of interest" description="Disordered" evidence="10">
    <location>
        <begin position="1"/>
        <end position="49"/>
    </location>
</feature>
<dbReference type="AlphaFoldDB" id="A0A195FTZ6"/>
<feature type="domain" description="SAND" evidence="11">
    <location>
        <begin position="171"/>
        <end position="251"/>
    </location>
</feature>
<evidence type="ECO:0000313" key="14">
    <source>
        <dbReference type="Proteomes" id="UP000078541"/>
    </source>
</evidence>
<feature type="compositionally biased region" description="Basic and acidic residues" evidence="10">
    <location>
        <begin position="285"/>
        <end position="303"/>
    </location>
</feature>
<dbReference type="PROSITE" id="PS50864">
    <property type="entry name" value="SAND"/>
    <property type="match status" value="1"/>
</dbReference>
<keyword evidence="6" id="KW-0238">DNA-binding</keyword>
<dbReference type="SMART" id="SM00258">
    <property type="entry name" value="SAND"/>
    <property type="match status" value="1"/>
</dbReference>
<dbReference type="STRING" id="34720.A0A195FTZ6"/>
<dbReference type="EMBL" id="KQ981268">
    <property type="protein sequence ID" value="KYN43901.1"/>
    <property type="molecule type" value="Genomic_DNA"/>
</dbReference>
<evidence type="ECO:0000256" key="3">
    <source>
        <dbReference type="ARBA" id="ARBA00022771"/>
    </source>
</evidence>
<reference evidence="13 14" key="1">
    <citation type="submission" date="2016-03" db="EMBL/GenBank/DDBJ databases">
        <title>Trachymyrmex septentrionalis WGS genome.</title>
        <authorList>
            <person name="Nygaard S."/>
            <person name="Hu H."/>
            <person name="Boomsma J."/>
            <person name="Zhang G."/>
        </authorList>
    </citation>
    <scope>NUCLEOTIDE SEQUENCE [LARGE SCALE GENOMIC DNA]</scope>
    <source>
        <strain evidence="13">Tsep2-gDNA-1</strain>
        <tissue evidence="13">Whole body</tissue>
    </source>
</reference>
<keyword evidence="3 9" id="KW-0863">Zinc-finger</keyword>
<dbReference type="GO" id="GO:0003677">
    <property type="term" value="F:DNA binding"/>
    <property type="evidence" value="ECO:0007669"/>
    <property type="project" value="UniProtKB-KW"/>
</dbReference>
<dbReference type="Proteomes" id="UP000078541">
    <property type="component" value="Unassembled WGS sequence"/>
</dbReference>
<dbReference type="Pfam" id="PF01753">
    <property type="entry name" value="zf-MYND"/>
    <property type="match status" value="1"/>
</dbReference>
<accession>A0A195FTZ6</accession>
<organism evidence="13 14">
    <name type="scientific">Trachymyrmex septentrionalis</name>
    <dbReference type="NCBI Taxonomy" id="34720"/>
    <lineage>
        <taxon>Eukaryota</taxon>
        <taxon>Metazoa</taxon>
        <taxon>Ecdysozoa</taxon>
        <taxon>Arthropoda</taxon>
        <taxon>Hexapoda</taxon>
        <taxon>Insecta</taxon>
        <taxon>Pterygota</taxon>
        <taxon>Neoptera</taxon>
        <taxon>Endopterygota</taxon>
        <taxon>Hymenoptera</taxon>
        <taxon>Apocrita</taxon>
        <taxon>Aculeata</taxon>
        <taxon>Formicoidea</taxon>
        <taxon>Formicidae</taxon>
        <taxon>Myrmicinae</taxon>
        <taxon>Trachymyrmex</taxon>
    </lineage>
</organism>
<name>A0A195FTZ6_9HYME</name>
<dbReference type="InterPro" id="IPR002893">
    <property type="entry name" value="Znf_MYND"/>
</dbReference>
<dbReference type="FunFam" id="3.10.390.10:FF:000004">
    <property type="entry name" value="Deformed epidermal autoregulatory factor 1"/>
    <property type="match status" value="1"/>
</dbReference>
<dbReference type="PANTHER" id="PTHR10237:SF1">
    <property type="entry name" value="DEFORMED EPIDERMAL AUTOREGULATORY FACTOR 1 HOMOLOG"/>
    <property type="match status" value="1"/>
</dbReference>
<evidence type="ECO:0000256" key="10">
    <source>
        <dbReference type="SAM" id="MobiDB-lite"/>
    </source>
</evidence>
<evidence type="ECO:0000259" key="12">
    <source>
        <dbReference type="PROSITE" id="PS50865"/>
    </source>
</evidence>
<dbReference type="Gene3D" id="6.10.140.2220">
    <property type="match status" value="1"/>
</dbReference>
<dbReference type="PANTHER" id="PTHR10237">
    <property type="entry name" value="DEFORMED EPIDERMAL AUTOREGULATORY FACTOR 1 HOMOLOG SUPPRESSIN"/>
    <property type="match status" value="1"/>
</dbReference>
<proteinExistence type="predicted"/>
<evidence type="ECO:0000256" key="9">
    <source>
        <dbReference type="PROSITE-ProRule" id="PRU00134"/>
    </source>
</evidence>
<dbReference type="SUPFAM" id="SSF144232">
    <property type="entry name" value="HIT/MYND zinc finger-like"/>
    <property type="match status" value="1"/>
</dbReference>
<evidence type="ECO:0000259" key="11">
    <source>
        <dbReference type="PROSITE" id="PS50864"/>
    </source>
</evidence>
<keyword evidence="4" id="KW-0862">Zinc</keyword>
<keyword evidence="2" id="KW-0479">Metal-binding</keyword>
<evidence type="ECO:0000256" key="6">
    <source>
        <dbReference type="ARBA" id="ARBA00023125"/>
    </source>
</evidence>
<gene>
    <name evidence="13" type="ORF">ALC56_01636</name>
</gene>
<dbReference type="PROSITE" id="PS50865">
    <property type="entry name" value="ZF_MYND_2"/>
    <property type="match status" value="1"/>
</dbReference>
<feature type="non-terminal residue" evidence="13">
    <location>
        <position position="1"/>
    </location>
</feature>
<dbReference type="SUPFAM" id="SSF63763">
    <property type="entry name" value="SAND domain-like"/>
    <property type="match status" value="1"/>
</dbReference>
<feature type="compositionally biased region" description="Basic and acidic residues" evidence="10">
    <location>
        <begin position="1"/>
        <end position="15"/>
    </location>
</feature>
<keyword evidence="7" id="KW-0804">Transcription</keyword>
<dbReference type="InterPro" id="IPR010919">
    <property type="entry name" value="SAND-like_dom_sf"/>
</dbReference>
<dbReference type="GO" id="GO:0005634">
    <property type="term" value="C:nucleus"/>
    <property type="evidence" value="ECO:0007669"/>
    <property type="project" value="TreeGrafter"/>
</dbReference>
<keyword evidence="1" id="KW-0597">Phosphoprotein</keyword>
<dbReference type="Gene3D" id="3.10.390.10">
    <property type="entry name" value="SAND domain-like"/>
    <property type="match status" value="1"/>
</dbReference>
<keyword evidence="8" id="KW-0539">Nucleus</keyword>
<evidence type="ECO:0000256" key="5">
    <source>
        <dbReference type="ARBA" id="ARBA00023015"/>
    </source>
</evidence>
<keyword evidence="5" id="KW-0805">Transcription regulation</keyword>
<feature type="domain" description="MYND-type" evidence="12">
    <location>
        <begin position="422"/>
        <end position="458"/>
    </location>
</feature>
<evidence type="ECO:0000313" key="13">
    <source>
        <dbReference type="EMBL" id="KYN43901.1"/>
    </source>
</evidence>
<evidence type="ECO:0000256" key="4">
    <source>
        <dbReference type="ARBA" id="ARBA00022833"/>
    </source>
</evidence>
<evidence type="ECO:0000256" key="1">
    <source>
        <dbReference type="ARBA" id="ARBA00022553"/>
    </source>
</evidence>
<dbReference type="GO" id="GO:0000981">
    <property type="term" value="F:DNA-binding transcription factor activity, RNA polymerase II-specific"/>
    <property type="evidence" value="ECO:0007669"/>
    <property type="project" value="TreeGrafter"/>
</dbReference>
<dbReference type="InterPro" id="IPR024119">
    <property type="entry name" value="TF_DEAF-1"/>
</dbReference>
<dbReference type="GO" id="GO:0008270">
    <property type="term" value="F:zinc ion binding"/>
    <property type="evidence" value="ECO:0007669"/>
    <property type="project" value="UniProtKB-KW"/>
</dbReference>
<protein>
    <submittedName>
        <fullName evidence="13">Deformed epidermal autoregulatory factor 1</fullName>
    </submittedName>
</protein>
<dbReference type="Pfam" id="PF01342">
    <property type="entry name" value="SAND"/>
    <property type="match status" value="1"/>
</dbReference>
<feature type="region of interest" description="Disordered" evidence="10">
    <location>
        <begin position="274"/>
        <end position="315"/>
    </location>
</feature>
<evidence type="ECO:0000256" key="7">
    <source>
        <dbReference type="ARBA" id="ARBA00023163"/>
    </source>
</evidence>
<evidence type="ECO:0000256" key="8">
    <source>
        <dbReference type="ARBA" id="ARBA00023242"/>
    </source>
</evidence>
<keyword evidence="14" id="KW-1185">Reference proteome</keyword>
<evidence type="ECO:0000256" key="2">
    <source>
        <dbReference type="ARBA" id="ARBA00022723"/>
    </source>
</evidence>